<dbReference type="RefSeq" id="WP_146157644.1">
    <property type="nucleotide sequence ID" value="NZ_PVNL01000051.1"/>
</dbReference>
<comment type="caution">
    <text evidence="5">The sequence shown here is derived from an EMBL/GenBank/DDBJ whole genome shotgun (WGS) entry which is preliminary data.</text>
</comment>
<dbReference type="Proteomes" id="UP000238823">
    <property type="component" value="Unassembled WGS sequence"/>
</dbReference>
<evidence type="ECO:0000256" key="1">
    <source>
        <dbReference type="PROSITE-ProRule" id="PRU00339"/>
    </source>
</evidence>
<accession>A0A2S9YR90</accession>
<feature type="transmembrane region" description="Helical" evidence="3">
    <location>
        <begin position="203"/>
        <end position="226"/>
    </location>
</feature>
<keyword evidence="1" id="KW-0802">TPR repeat</keyword>
<reference evidence="5 6" key="1">
    <citation type="submission" date="2018-03" db="EMBL/GenBank/DDBJ databases">
        <title>Draft Genome Sequences of the Obligatory Marine Myxobacteria Enhygromyxa salina SWB007.</title>
        <authorList>
            <person name="Poehlein A."/>
            <person name="Moghaddam J.A."/>
            <person name="Harms H."/>
            <person name="Alanjari M."/>
            <person name="Koenig G.M."/>
            <person name="Daniel R."/>
            <person name="Schaeberle T.F."/>
        </authorList>
    </citation>
    <scope>NUCLEOTIDE SEQUENCE [LARGE SCALE GENOMIC DNA]</scope>
    <source>
        <strain evidence="5 6">SWB007</strain>
    </source>
</reference>
<evidence type="ECO:0000256" key="3">
    <source>
        <dbReference type="SAM" id="Phobius"/>
    </source>
</evidence>
<feature type="transmembrane region" description="Helical" evidence="3">
    <location>
        <begin position="258"/>
        <end position="279"/>
    </location>
</feature>
<feature type="chain" id="PRO_5015429753" evidence="4">
    <location>
        <begin position="18"/>
        <end position="314"/>
    </location>
</feature>
<proteinExistence type="predicted"/>
<evidence type="ECO:0000256" key="4">
    <source>
        <dbReference type="SAM" id="SignalP"/>
    </source>
</evidence>
<dbReference type="InterPro" id="IPR019734">
    <property type="entry name" value="TPR_rpt"/>
</dbReference>
<evidence type="ECO:0000313" key="5">
    <source>
        <dbReference type="EMBL" id="PRQ07600.1"/>
    </source>
</evidence>
<feature type="signal peptide" evidence="4">
    <location>
        <begin position="1"/>
        <end position="17"/>
    </location>
</feature>
<keyword evidence="3" id="KW-0472">Membrane</keyword>
<evidence type="ECO:0000313" key="6">
    <source>
        <dbReference type="Proteomes" id="UP000238823"/>
    </source>
</evidence>
<organism evidence="5 6">
    <name type="scientific">Enhygromyxa salina</name>
    <dbReference type="NCBI Taxonomy" id="215803"/>
    <lineage>
        <taxon>Bacteria</taxon>
        <taxon>Pseudomonadati</taxon>
        <taxon>Myxococcota</taxon>
        <taxon>Polyangia</taxon>
        <taxon>Nannocystales</taxon>
        <taxon>Nannocystaceae</taxon>
        <taxon>Enhygromyxa</taxon>
    </lineage>
</organism>
<name>A0A2S9YR90_9BACT</name>
<dbReference type="OrthoDB" id="5520431at2"/>
<sequence length="314" mass="33513">MAIVLGPLQLSATTAFAQAPAAEDPQLAEARALNKEAEIKFQTAEYEEALALWKRAFAMLPDGVDTRTIRNALVYNIAEAHIRAYDVSRNQMHLRKAKILLENYRDEHAQLYGDDPAALEERANTDERLAQVEQKLTESEAKGETAVPLDDGSAAVAPTGPQPQPQPQPNQPPKPMTPDQIWEAEVQADPELGPKWAKGRSQVVGGVVLTSIGSLFLIGTVAMIGWGAQLRATSETNCDPLFGTCTTLDGTGAFVTGGVLGVIGLSLAAPGVALIAVGAKRRSDVKKAKPKPVALVPYLDPKRGTGGLTFSLQF</sequence>
<feature type="region of interest" description="Disordered" evidence="2">
    <location>
        <begin position="137"/>
        <end position="178"/>
    </location>
</feature>
<keyword evidence="3" id="KW-1133">Transmembrane helix</keyword>
<feature type="compositionally biased region" description="Pro residues" evidence="2">
    <location>
        <begin position="160"/>
        <end position="176"/>
    </location>
</feature>
<dbReference type="PROSITE" id="PS50005">
    <property type="entry name" value="TPR"/>
    <property type="match status" value="1"/>
</dbReference>
<dbReference type="EMBL" id="PVNL01000051">
    <property type="protein sequence ID" value="PRQ07600.1"/>
    <property type="molecule type" value="Genomic_DNA"/>
</dbReference>
<evidence type="ECO:0000256" key="2">
    <source>
        <dbReference type="SAM" id="MobiDB-lite"/>
    </source>
</evidence>
<dbReference type="AlphaFoldDB" id="A0A2S9YR90"/>
<keyword evidence="3" id="KW-0812">Transmembrane</keyword>
<feature type="repeat" description="TPR" evidence="1">
    <location>
        <begin position="30"/>
        <end position="63"/>
    </location>
</feature>
<gene>
    <name evidence="5" type="ORF">ENSA7_25900</name>
</gene>
<protein>
    <submittedName>
        <fullName evidence="5">Uncharacterized protein</fullName>
    </submittedName>
</protein>
<keyword evidence="4" id="KW-0732">Signal</keyword>